<name>A0ABY5HXD0_9SPIR</name>
<gene>
    <name evidence="3" type="ORF">E4N76_07745</name>
</gene>
<dbReference type="SUPFAM" id="SSF51126">
    <property type="entry name" value="Pectin lyase-like"/>
    <property type="match status" value="1"/>
</dbReference>
<protein>
    <recommendedName>
        <fullName evidence="2">Bacterial repeat domain-containing protein</fullName>
    </recommendedName>
</protein>
<dbReference type="Pfam" id="PF18998">
    <property type="entry name" value="Flg_new_2"/>
    <property type="match status" value="1"/>
</dbReference>
<dbReference type="InterPro" id="IPR044060">
    <property type="entry name" value="Bacterial_rp_domain"/>
</dbReference>
<dbReference type="InterPro" id="IPR042229">
    <property type="entry name" value="Listeria/Bacterioides_rpt_sf"/>
</dbReference>
<dbReference type="InterPro" id="IPR013378">
    <property type="entry name" value="InlB-like_B-rpt"/>
</dbReference>
<accession>A0ABY5HXD0</accession>
<dbReference type="PROSITE" id="PS51257">
    <property type="entry name" value="PROKAR_LIPOPROTEIN"/>
    <property type="match status" value="1"/>
</dbReference>
<proteinExistence type="predicted"/>
<evidence type="ECO:0000259" key="2">
    <source>
        <dbReference type="Pfam" id="PF18998"/>
    </source>
</evidence>
<dbReference type="InterPro" id="IPR011050">
    <property type="entry name" value="Pectin_lyase_fold/virulence"/>
</dbReference>
<dbReference type="Pfam" id="PF09479">
    <property type="entry name" value="Flg_new"/>
    <property type="match status" value="1"/>
</dbReference>
<evidence type="ECO:0000256" key="1">
    <source>
        <dbReference type="ARBA" id="ARBA00004196"/>
    </source>
</evidence>
<dbReference type="EMBL" id="CP038802">
    <property type="protein sequence ID" value="UTY28888.1"/>
    <property type="molecule type" value="Genomic_DNA"/>
</dbReference>
<sequence length="1080" mass="116491">MRKLLTSLTTLTAAIAVIALFTACKQLLDDPEDFLSYWASEAFVKDHSIGSAHRPDGAGVPCVGSSAPVDITLSVHNPKGFSFVMPTSSASAGIVEFKELSSQPEAGTDYELQQTGSGTLKLKYNPSLLQKYEQGSGSLNPTITLKATDGRVFKKTYTFGIKSNTPPPKPEIIIAKTNTSPSKYVLCLKFNSTEMTETAAMNSGTVPVHKDITNITINGNSYTLSYKDDNSDFKKPAETSFIERGNVQQLTAALPSASEKWVLYFDTGVKVESSNPQTSYTITLSDKEGVVSDSVTAELKEKFEVKFNADGGNPPPDTQYILKGDKVTKPSPDPKRLGHIFGGWYTDTSYSIQWDFGTNTVTSNMALYAKWTEMTHTVTFSVAGGEGTLKGEYSGQSQMAQTGGVTVSLTNVPHGAQVTFTATPTNPTQYKVGNWICTPSTDFTGTSGSQTAALTVKADTNVTVRFVQLNALNLTKLEIHGKDAKSGSVTLPYTVTQVTQSDITLEFSGHSGISFTVTPPSLNLTPGETKIITINVAASPGNYLAWSKTVSITRSKNNVANLKSFKLNGETKNAPFANEYTVASDTAEVKDFTFDTASTGATANVNPQGSVSIPVGTGRSFTITVKAQDGTQNTVTFTVKRQKYNISYSVAGGHGKIKADSGSEVVNGSKQVEYGENISFTATPDEGWEFDSWTGVSSSSTTATLYNVTAPTTVTVKFKPGTFNLTGGGPDAWKRLKEEAAKTEGAHTIVINGEITATGGDNAGEIKLGRNLTIKGSSSAVLNANGITRIFKLENGKTLILKDITLKNAQVGSTNEGGGVYIDNGGTLIMQGSSTITNCKAGKGGGVYVAGTFKMEGSALVTAESNTDNEVYLESGKTVTVTDTLTNKPAAKIRVADYQKNRVLAVGERAKKENFKLAPDGGNNWRYKKVGNEVKFVTGKLTYTIEKIISVEEHDGLTDAEYYWTMKLDGQNVHSLGRDNAWKPKKKGKTYNINSRQEVLFDYTDYKTVGAYFLIKEKDKSPNPDDLIAEVTKDITYQNDQLEFEGSTISLDQEKTFRLEFHNKDEGEVDVVCRIGWEDE</sequence>
<feature type="domain" description="Bacterial repeat" evidence="2">
    <location>
        <begin position="658"/>
        <end position="720"/>
    </location>
</feature>
<dbReference type="Gene3D" id="2.60.40.4270">
    <property type="entry name" value="Listeria-Bacteroides repeat domain"/>
    <property type="match status" value="1"/>
</dbReference>
<keyword evidence="4" id="KW-1185">Reference proteome</keyword>
<reference evidence="3" key="1">
    <citation type="submission" date="2019-04" db="EMBL/GenBank/DDBJ databases">
        <title>Whole genome sequencing of oral phylogroup 2 treponemes.</title>
        <authorList>
            <person name="Chan Y."/>
            <person name="Zeng H.H."/>
            <person name="Yu X.L."/>
            <person name="Leung W.K."/>
            <person name="Watt R.M."/>
        </authorList>
    </citation>
    <scope>NUCLEOTIDE SEQUENCE</scope>
    <source>
        <strain evidence="3">OMZ 847</strain>
    </source>
</reference>
<dbReference type="RefSeq" id="WP_255804726.1">
    <property type="nucleotide sequence ID" value="NZ_CP038802.1"/>
</dbReference>
<evidence type="ECO:0000313" key="4">
    <source>
        <dbReference type="Proteomes" id="UP001059401"/>
    </source>
</evidence>
<dbReference type="Proteomes" id="UP001059401">
    <property type="component" value="Chromosome"/>
</dbReference>
<evidence type="ECO:0000313" key="3">
    <source>
        <dbReference type="EMBL" id="UTY28888.1"/>
    </source>
</evidence>
<organism evidence="3 4">
    <name type="scientific">Treponema putidum</name>
    <dbReference type="NCBI Taxonomy" id="221027"/>
    <lineage>
        <taxon>Bacteria</taxon>
        <taxon>Pseudomonadati</taxon>
        <taxon>Spirochaetota</taxon>
        <taxon>Spirochaetia</taxon>
        <taxon>Spirochaetales</taxon>
        <taxon>Treponemataceae</taxon>
        <taxon>Treponema</taxon>
    </lineage>
</organism>
<comment type="subcellular location">
    <subcellularLocation>
        <location evidence="1">Cell envelope</location>
    </subcellularLocation>
</comment>